<dbReference type="NCBIfam" id="NF009299">
    <property type="entry name" value="PRK12656.1"/>
    <property type="match status" value="1"/>
</dbReference>
<dbReference type="PROSITE" id="PS01054">
    <property type="entry name" value="TRANSALDOLASE_1"/>
    <property type="match status" value="1"/>
</dbReference>
<dbReference type="InterPro" id="IPR013785">
    <property type="entry name" value="Aldolase_TIM"/>
</dbReference>
<accession>A0AAU9D799</accession>
<reference evidence="3 4" key="1">
    <citation type="journal article" date="2023" name="Microbiol. Spectr.">
        <title>Symbiosis of Carpenter Bees with Uncharacterized Lactic Acid Bacteria Showing NAD Auxotrophy.</title>
        <authorList>
            <person name="Kawasaki S."/>
            <person name="Ozawa K."/>
            <person name="Mori T."/>
            <person name="Yamamoto A."/>
            <person name="Ito M."/>
            <person name="Ohkuma M."/>
            <person name="Sakamoto M."/>
            <person name="Matsutani M."/>
        </authorList>
    </citation>
    <scope>NUCLEOTIDE SEQUENCE [LARGE SCALE GENOMIC DNA]</scope>
    <source>
        <strain evidence="3 4">KimC2</strain>
    </source>
</reference>
<evidence type="ECO:0000313" key="3">
    <source>
        <dbReference type="EMBL" id="BDR55545.1"/>
    </source>
</evidence>
<dbReference type="GO" id="GO:0016832">
    <property type="term" value="F:aldehyde-lyase activity"/>
    <property type="evidence" value="ECO:0007669"/>
    <property type="project" value="InterPro"/>
</dbReference>
<protein>
    <submittedName>
        <fullName evidence="3">Transaldolase</fullName>
    </submittedName>
</protein>
<gene>
    <name evidence="3" type="primary">tal1</name>
    <name evidence="3" type="ORF">KIMC2_01070</name>
</gene>
<dbReference type="InterPro" id="IPR018225">
    <property type="entry name" value="Transaldolase_AS"/>
</dbReference>
<organism evidence="3 4">
    <name type="scientific">Xylocopilactobacillus apis</name>
    <dbReference type="NCBI Taxonomy" id="2932183"/>
    <lineage>
        <taxon>Bacteria</taxon>
        <taxon>Bacillati</taxon>
        <taxon>Bacillota</taxon>
        <taxon>Bacilli</taxon>
        <taxon>Lactobacillales</taxon>
        <taxon>Lactobacillaceae</taxon>
        <taxon>Xylocopilactobacillus</taxon>
    </lineage>
</organism>
<dbReference type="Gene3D" id="3.20.20.70">
    <property type="entry name" value="Aldolase class I"/>
    <property type="match status" value="1"/>
</dbReference>
<dbReference type="GO" id="GO:0005975">
    <property type="term" value="P:carbohydrate metabolic process"/>
    <property type="evidence" value="ECO:0007669"/>
    <property type="project" value="InterPro"/>
</dbReference>
<dbReference type="SUPFAM" id="SSF51569">
    <property type="entry name" value="Aldolase"/>
    <property type="match status" value="1"/>
</dbReference>
<dbReference type="PANTHER" id="PTHR10683:SF28">
    <property type="entry name" value="TRANSALDOLASE C"/>
    <property type="match status" value="1"/>
</dbReference>
<dbReference type="EMBL" id="AP026801">
    <property type="protein sequence ID" value="BDR55545.1"/>
    <property type="molecule type" value="Genomic_DNA"/>
</dbReference>
<dbReference type="InterPro" id="IPR033919">
    <property type="entry name" value="TSA/FSA_arc/bac"/>
</dbReference>
<evidence type="ECO:0000256" key="1">
    <source>
        <dbReference type="ARBA" id="ARBA00004496"/>
    </source>
</evidence>
<dbReference type="Proteomes" id="UP001321804">
    <property type="component" value="Chromosome"/>
</dbReference>
<comment type="subcellular location">
    <subcellularLocation>
        <location evidence="1">Cytoplasm</location>
    </subcellularLocation>
</comment>
<dbReference type="AlphaFoldDB" id="A0AAU9D799"/>
<dbReference type="Pfam" id="PF00923">
    <property type="entry name" value="TAL_FSA"/>
    <property type="match status" value="1"/>
</dbReference>
<dbReference type="PANTHER" id="PTHR10683">
    <property type="entry name" value="TRANSALDOLASE"/>
    <property type="match status" value="1"/>
</dbReference>
<dbReference type="InterPro" id="IPR001585">
    <property type="entry name" value="TAL/FSA"/>
</dbReference>
<sequence length="227" mass="24652">MEFLLDTIHLADIERFAQSIPLAGVTSNPTIVKKEGKVDFFNHMKQIRELLPHNATLHVQVVGHSVEEMLDDANTVLDQIGPDTYIKVPTSEDGLKVIKKLKAKNVNVTATAIYTKFQGYLAIAAGADYIAPYYNRMQNMNIDAPDAIANFANMIAENNSKTKILAASFHNVNQVTEAFENGAQAATMGPDILESALGMPAIAQAVHDFTGDWESVFGTGSTVASLK</sequence>
<proteinExistence type="predicted"/>
<dbReference type="CDD" id="cd00956">
    <property type="entry name" value="Transaldolase_FSA"/>
    <property type="match status" value="1"/>
</dbReference>
<dbReference type="RefSeq" id="WP_317696956.1">
    <property type="nucleotide sequence ID" value="NZ_AP026801.1"/>
</dbReference>
<evidence type="ECO:0000256" key="2">
    <source>
        <dbReference type="ARBA" id="ARBA00023270"/>
    </source>
</evidence>
<evidence type="ECO:0000313" key="4">
    <source>
        <dbReference type="Proteomes" id="UP001321804"/>
    </source>
</evidence>
<keyword evidence="4" id="KW-1185">Reference proteome</keyword>
<name>A0AAU9D799_9LACO</name>
<dbReference type="GO" id="GO:0005737">
    <property type="term" value="C:cytoplasm"/>
    <property type="evidence" value="ECO:0007669"/>
    <property type="project" value="UniProtKB-SubCell"/>
</dbReference>
<dbReference type="KEGG" id="xak:KIMC2_01070"/>
<keyword evidence="2" id="KW-0704">Schiff base</keyword>